<dbReference type="EMBL" id="ML119656">
    <property type="protein sequence ID" value="RPA84965.1"/>
    <property type="molecule type" value="Genomic_DNA"/>
</dbReference>
<name>A0A3N4IFP4_ASCIM</name>
<protein>
    <submittedName>
        <fullName evidence="2">Uncharacterized protein</fullName>
    </submittedName>
</protein>
<gene>
    <name evidence="2" type="ORF">BJ508DRAFT_373962</name>
</gene>
<feature type="compositionally biased region" description="Pro residues" evidence="1">
    <location>
        <begin position="174"/>
        <end position="183"/>
    </location>
</feature>
<organism evidence="2 3">
    <name type="scientific">Ascobolus immersus RN42</name>
    <dbReference type="NCBI Taxonomy" id="1160509"/>
    <lineage>
        <taxon>Eukaryota</taxon>
        <taxon>Fungi</taxon>
        <taxon>Dikarya</taxon>
        <taxon>Ascomycota</taxon>
        <taxon>Pezizomycotina</taxon>
        <taxon>Pezizomycetes</taxon>
        <taxon>Pezizales</taxon>
        <taxon>Ascobolaceae</taxon>
        <taxon>Ascobolus</taxon>
    </lineage>
</organism>
<feature type="compositionally biased region" description="Polar residues" evidence="1">
    <location>
        <begin position="155"/>
        <end position="167"/>
    </location>
</feature>
<dbReference type="Proteomes" id="UP000275078">
    <property type="component" value="Unassembled WGS sequence"/>
</dbReference>
<feature type="region of interest" description="Disordered" evidence="1">
    <location>
        <begin position="285"/>
        <end position="308"/>
    </location>
</feature>
<accession>A0A3N4IFP4</accession>
<reference evidence="2 3" key="1">
    <citation type="journal article" date="2018" name="Nat. Ecol. Evol.">
        <title>Pezizomycetes genomes reveal the molecular basis of ectomycorrhizal truffle lifestyle.</title>
        <authorList>
            <person name="Murat C."/>
            <person name="Payen T."/>
            <person name="Noel B."/>
            <person name="Kuo A."/>
            <person name="Morin E."/>
            <person name="Chen J."/>
            <person name="Kohler A."/>
            <person name="Krizsan K."/>
            <person name="Balestrini R."/>
            <person name="Da Silva C."/>
            <person name="Montanini B."/>
            <person name="Hainaut M."/>
            <person name="Levati E."/>
            <person name="Barry K.W."/>
            <person name="Belfiori B."/>
            <person name="Cichocki N."/>
            <person name="Clum A."/>
            <person name="Dockter R.B."/>
            <person name="Fauchery L."/>
            <person name="Guy J."/>
            <person name="Iotti M."/>
            <person name="Le Tacon F."/>
            <person name="Lindquist E.A."/>
            <person name="Lipzen A."/>
            <person name="Malagnac F."/>
            <person name="Mello A."/>
            <person name="Molinier V."/>
            <person name="Miyauchi S."/>
            <person name="Poulain J."/>
            <person name="Riccioni C."/>
            <person name="Rubini A."/>
            <person name="Sitrit Y."/>
            <person name="Splivallo R."/>
            <person name="Traeger S."/>
            <person name="Wang M."/>
            <person name="Zifcakova L."/>
            <person name="Wipf D."/>
            <person name="Zambonelli A."/>
            <person name="Paolocci F."/>
            <person name="Nowrousian M."/>
            <person name="Ottonello S."/>
            <person name="Baldrian P."/>
            <person name="Spatafora J.W."/>
            <person name="Henrissat B."/>
            <person name="Nagy L.G."/>
            <person name="Aury J.M."/>
            <person name="Wincker P."/>
            <person name="Grigoriev I.V."/>
            <person name="Bonfante P."/>
            <person name="Martin F.M."/>
        </authorList>
    </citation>
    <scope>NUCLEOTIDE SEQUENCE [LARGE SCALE GENOMIC DNA]</scope>
    <source>
        <strain evidence="2 3">RN42</strain>
    </source>
</reference>
<feature type="region of interest" description="Disordered" evidence="1">
    <location>
        <begin position="147"/>
        <end position="198"/>
    </location>
</feature>
<proteinExistence type="predicted"/>
<feature type="compositionally biased region" description="Basic and acidic residues" evidence="1">
    <location>
        <begin position="285"/>
        <end position="294"/>
    </location>
</feature>
<sequence length="489" mass="54775">MTVPQGTGGEEEEGYQGLTGVFKRVRRCHRVPPASLESGFHHDDLKRTEHHDDISRYFFLLQQPQRLQREENENDTMFPITLNCSGCGNTTTSPHITHVANSPPVATCAYCSQSHPLRPQTPPSQMAAAPSNDAEAQLLADLFNNTMVLTPPQSPTSFQSNNNTFNKPQTFIQKPPPPPPDSPRQPLTSPSSHYIPPYQLGAQNHFANEIRKQALLEQQQAAQAAVQRNFDDALRSGQVYPFGPEGYDADWARAHGMEYEAAWAAAVGVDLPREQRQWEEHLELQRRADEEKQRLQAQGQGEDEMMDDSTDLQAQFQAELQWQQQQQQQVQKPPGIGVGDGFGVVRSGLTWRPEDELVLNQNFYGGVVNGGEEYMEDEDESPCFVARGETSRCMIGHLLAPSPSAAPPAYTASFPAGNLRRANTHPSPTPRPTARLYNPALPSVLLNSILHRASIKQLWLRTWGRFKVQERALPARLSPRRWPRVDNCL</sequence>
<evidence type="ECO:0000313" key="3">
    <source>
        <dbReference type="Proteomes" id="UP000275078"/>
    </source>
</evidence>
<dbReference type="AlphaFoldDB" id="A0A3N4IFP4"/>
<evidence type="ECO:0000256" key="1">
    <source>
        <dbReference type="SAM" id="MobiDB-lite"/>
    </source>
</evidence>
<evidence type="ECO:0000313" key="2">
    <source>
        <dbReference type="EMBL" id="RPA84965.1"/>
    </source>
</evidence>
<keyword evidence="3" id="KW-1185">Reference proteome</keyword>